<evidence type="ECO:0000256" key="5">
    <source>
        <dbReference type="ARBA" id="ARBA00022990"/>
    </source>
</evidence>
<keyword evidence="6" id="KW-0175">Coiled coil</keyword>
<evidence type="ECO:0000256" key="9">
    <source>
        <dbReference type="ARBA" id="ARBA00061550"/>
    </source>
</evidence>
<dbReference type="Pfam" id="PF00687">
    <property type="entry name" value="Ribosomal_L1"/>
    <property type="match status" value="1"/>
</dbReference>
<evidence type="ECO:0000256" key="8">
    <source>
        <dbReference type="ARBA" id="ARBA00054167"/>
    </source>
</evidence>
<dbReference type="InterPro" id="IPR023674">
    <property type="entry name" value="Ribosomal_uL1-like"/>
</dbReference>
<dbReference type="EMBL" id="JAFNEN010000165">
    <property type="protein sequence ID" value="KAG8191150.1"/>
    <property type="molecule type" value="Genomic_DNA"/>
</dbReference>
<keyword evidence="3" id="KW-0597">Phosphoprotein</keyword>
<comment type="caution">
    <text evidence="12">The sequence shown here is derived from an EMBL/GenBank/DDBJ whole genome shotgun (WGS) entry which is preliminary data.</text>
</comment>
<feature type="compositionally biased region" description="Basic residues" evidence="11">
    <location>
        <begin position="1"/>
        <end position="11"/>
    </location>
</feature>
<feature type="region of interest" description="Disordered" evidence="11">
    <location>
        <begin position="1"/>
        <end position="39"/>
    </location>
</feature>
<evidence type="ECO:0000256" key="1">
    <source>
        <dbReference type="ARBA" id="ARBA00004604"/>
    </source>
</evidence>
<dbReference type="SUPFAM" id="SSF56808">
    <property type="entry name" value="Ribosomal protein L1"/>
    <property type="match status" value="1"/>
</dbReference>
<dbReference type="FunFam" id="3.40.50.790:FF:000004">
    <property type="entry name" value="Ribosomal L1 domain-containing 1-like 1"/>
    <property type="match status" value="1"/>
</dbReference>
<dbReference type="Gene3D" id="3.40.50.790">
    <property type="match status" value="1"/>
</dbReference>
<keyword evidence="13" id="KW-1185">Reference proteome</keyword>
<feature type="compositionally biased region" description="Basic and acidic residues" evidence="11">
    <location>
        <begin position="12"/>
        <end position="39"/>
    </location>
</feature>
<dbReference type="Proteomes" id="UP000827092">
    <property type="component" value="Unassembled WGS sequence"/>
</dbReference>
<evidence type="ECO:0000256" key="6">
    <source>
        <dbReference type="ARBA" id="ARBA00023054"/>
    </source>
</evidence>
<feature type="compositionally biased region" description="Basic and acidic residues" evidence="11">
    <location>
        <begin position="370"/>
        <end position="391"/>
    </location>
</feature>
<protein>
    <recommendedName>
        <fullName evidence="10">Ribosomal L1 domain-containing protein 1</fullName>
    </recommendedName>
</protein>
<comment type="function">
    <text evidence="8">Regulates cellular senescence through inhibition of PTEN translation. Acts as a pro-apoptotic regulator in response to DNA damage.</text>
</comment>
<keyword evidence="7" id="KW-0539">Nucleus</keyword>
<organism evidence="12 13">
    <name type="scientific">Oedothorax gibbosus</name>
    <dbReference type="NCBI Taxonomy" id="931172"/>
    <lineage>
        <taxon>Eukaryota</taxon>
        <taxon>Metazoa</taxon>
        <taxon>Ecdysozoa</taxon>
        <taxon>Arthropoda</taxon>
        <taxon>Chelicerata</taxon>
        <taxon>Arachnida</taxon>
        <taxon>Araneae</taxon>
        <taxon>Araneomorphae</taxon>
        <taxon>Entelegynae</taxon>
        <taxon>Araneoidea</taxon>
        <taxon>Linyphiidae</taxon>
        <taxon>Erigoninae</taxon>
        <taxon>Oedothorax</taxon>
    </lineage>
</organism>
<name>A0AAV6V5G6_9ARAC</name>
<feature type="region of interest" description="Disordered" evidence="11">
    <location>
        <begin position="370"/>
        <end position="418"/>
    </location>
</feature>
<evidence type="ECO:0000256" key="4">
    <source>
        <dbReference type="ARBA" id="ARBA00022843"/>
    </source>
</evidence>
<comment type="subcellular location">
    <subcellularLocation>
        <location evidence="1">Nucleus</location>
        <location evidence="1">Nucleolus</location>
    </subcellularLocation>
</comment>
<evidence type="ECO:0000256" key="10">
    <source>
        <dbReference type="ARBA" id="ARBA00070787"/>
    </source>
</evidence>
<dbReference type="InterPro" id="IPR028364">
    <property type="entry name" value="Ribosomal_uL1/biogenesis"/>
</dbReference>
<dbReference type="Gene3D" id="3.30.190.20">
    <property type="match status" value="1"/>
</dbReference>
<keyword evidence="4" id="KW-0832">Ubl conjugation</keyword>
<dbReference type="GO" id="GO:0003723">
    <property type="term" value="F:RNA binding"/>
    <property type="evidence" value="ECO:0007669"/>
    <property type="project" value="InterPro"/>
</dbReference>
<evidence type="ECO:0000313" key="12">
    <source>
        <dbReference type="EMBL" id="KAG8191150.1"/>
    </source>
</evidence>
<keyword evidence="2" id="KW-1017">Isopeptide bond</keyword>
<evidence type="ECO:0000256" key="2">
    <source>
        <dbReference type="ARBA" id="ARBA00022499"/>
    </source>
</evidence>
<sequence>MTQLPKKRGKSKKGDMKESGEIAEENTEKCAEGNTEKCAEKNTEKCAEENVENIEPIIKNVVAEPQEISKKSTPKVEPFQIQRKPVKEAISVLKKLNEHHSASKDKKPLLDDIEENPVYLQVQLHKIPPKLAKQMIKIKLPHPLLTDTSEVCLITGDLDKKDKKSEIEPTVLHYKELLKKLDVKGITQVVPLRQLRTEYKTFEAKRQLSAAYDVFLCDRKICGVLPKLLGKAFYKKRKFPIEINMDTKNVKEQVENALSKIVFTISCHGTSCASEVARLSMEDDEILENILASVETLIQKISGKTKNIQGLYIKTARSEAIPIYMSYDFPGRIRGLKRRRERGVEEEELSTLPNRKVKVYQDGRVRVIRTDNDSDEESKVRPEFKTEELPPKSHKIRAGKKNKSKKRKIVKDVGSAAE</sequence>
<dbReference type="InterPro" id="IPR050257">
    <property type="entry name" value="eL8/uL1-like"/>
</dbReference>
<accession>A0AAV6V5G6</accession>
<dbReference type="GO" id="GO:0005730">
    <property type="term" value="C:nucleolus"/>
    <property type="evidence" value="ECO:0007669"/>
    <property type="project" value="UniProtKB-SubCell"/>
</dbReference>
<reference evidence="12 13" key="1">
    <citation type="journal article" date="2022" name="Nat. Ecol. Evol.">
        <title>A masculinizing supergene underlies an exaggerated male reproductive morph in a spider.</title>
        <authorList>
            <person name="Hendrickx F."/>
            <person name="De Corte Z."/>
            <person name="Sonet G."/>
            <person name="Van Belleghem S.M."/>
            <person name="Kostlbacher S."/>
            <person name="Vangestel C."/>
        </authorList>
    </citation>
    <scope>NUCLEOTIDE SEQUENCE [LARGE SCALE GENOMIC DNA]</scope>
    <source>
        <strain evidence="12">W744_W776</strain>
    </source>
</reference>
<evidence type="ECO:0000256" key="3">
    <source>
        <dbReference type="ARBA" id="ARBA00022553"/>
    </source>
</evidence>
<evidence type="ECO:0000313" key="13">
    <source>
        <dbReference type="Proteomes" id="UP000827092"/>
    </source>
</evidence>
<dbReference type="PANTHER" id="PTHR23105">
    <property type="entry name" value="RIBOSOMAL PROTEIN L7AE FAMILY MEMBER"/>
    <property type="match status" value="1"/>
</dbReference>
<dbReference type="AlphaFoldDB" id="A0AAV6V5G6"/>
<evidence type="ECO:0000256" key="7">
    <source>
        <dbReference type="ARBA" id="ARBA00023242"/>
    </source>
</evidence>
<dbReference type="CDD" id="cd00403">
    <property type="entry name" value="Ribosomal_L1"/>
    <property type="match status" value="1"/>
</dbReference>
<gene>
    <name evidence="12" type="ORF">JTE90_016663</name>
</gene>
<feature type="compositionally biased region" description="Basic residues" evidence="11">
    <location>
        <begin position="392"/>
        <end position="409"/>
    </location>
</feature>
<keyword evidence="5" id="KW-0007">Acetylation</keyword>
<proteinExistence type="inferred from homology"/>
<dbReference type="InterPro" id="IPR016095">
    <property type="entry name" value="Ribosomal_uL1_3-a/b-sand"/>
</dbReference>
<evidence type="ECO:0000256" key="11">
    <source>
        <dbReference type="SAM" id="MobiDB-lite"/>
    </source>
</evidence>
<comment type="similarity">
    <text evidence="9">Belongs to the universal ribosomal protein uL1 family. Highly divergent.</text>
</comment>